<evidence type="ECO:0000313" key="1">
    <source>
        <dbReference type="EMBL" id="MPC07512.1"/>
    </source>
</evidence>
<gene>
    <name evidence="1" type="ORF">E2C01_000074</name>
</gene>
<sequence>MLHLPDLLLHAVLRQQPSQPPVENPAALGPRHHPLDHPFLLHSDGGVVEVCESCCPSGRSGSVSALFSWWMVGSRRDIAFTMSFILNLISTVPSGSSTPPLGNKIHHFPLHCTLASESRLAGSARRLNSTVRVSTQMTPTGMPPSLARPLTTVCAHGSMISCNKKMG</sequence>
<reference evidence="1 2" key="1">
    <citation type="submission" date="2019-05" db="EMBL/GenBank/DDBJ databases">
        <title>Another draft genome of Portunus trituberculatus and its Hox gene families provides insights of decapod evolution.</title>
        <authorList>
            <person name="Jeong J.-H."/>
            <person name="Song I."/>
            <person name="Kim S."/>
            <person name="Choi T."/>
            <person name="Kim D."/>
            <person name="Ryu S."/>
            <person name="Kim W."/>
        </authorList>
    </citation>
    <scope>NUCLEOTIDE SEQUENCE [LARGE SCALE GENOMIC DNA]</scope>
    <source>
        <tissue evidence="1">Muscle</tissue>
    </source>
</reference>
<accession>A0A5B7CD55</accession>
<name>A0A5B7CD55_PORTR</name>
<dbReference type="AlphaFoldDB" id="A0A5B7CD55"/>
<dbReference type="EMBL" id="VSRR010000002">
    <property type="protein sequence ID" value="MPC07512.1"/>
    <property type="molecule type" value="Genomic_DNA"/>
</dbReference>
<protein>
    <submittedName>
        <fullName evidence="1">Uncharacterized protein</fullName>
    </submittedName>
</protein>
<dbReference type="Proteomes" id="UP000324222">
    <property type="component" value="Unassembled WGS sequence"/>
</dbReference>
<organism evidence="1 2">
    <name type="scientific">Portunus trituberculatus</name>
    <name type="common">Swimming crab</name>
    <name type="synonym">Neptunus trituberculatus</name>
    <dbReference type="NCBI Taxonomy" id="210409"/>
    <lineage>
        <taxon>Eukaryota</taxon>
        <taxon>Metazoa</taxon>
        <taxon>Ecdysozoa</taxon>
        <taxon>Arthropoda</taxon>
        <taxon>Crustacea</taxon>
        <taxon>Multicrustacea</taxon>
        <taxon>Malacostraca</taxon>
        <taxon>Eumalacostraca</taxon>
        <taxon>Eucarida</taxon>
        <taxon>Decapoda</taxon>
        <taxon>Pleocyemata</taxon>
        <taxon>Brachyura</taxon>
        <taxon>Eubrachyura</taxon>
        <taxon>Portunoidea</taxon>
        <taxon>Portunidae</taxon>
        <taxon>Portuninae</taxon>
        <taxon>Portunus</taxon>
    </lineage>
</organism>
<keyword evidence="2" id="KW-1185">Reference proteome</keyword>
<proteinExistence type="predicted"/>
<comment type="caution">
    <text evidence="1">The sequence shown here is derived from an EMBL/GenBank/DDBJ whole genome shotgun (WGS) entry which is preliminary data.</text>
</comment>
<evidence type="ECO:0000313" key="2">
    <source>
        <dbReference type="Proteomes" id="UP000324222"/>
    </source>
</evidence>